<sequence length="291" mass="30755">MLRPEPSPKADDVPGNSTRAATWLRAASHVLGKAASSLPRSCSCWVDTGMEWSADRLSWKKMPSPTQRIRSLQSFHQTRKTTLAKRSSREALPGGTWRGVLFRENSARSTGPGGCVVPPGSVLASPAPPGGPRACSLYFPTCSERQRPGDCDCVKTPERDPDDSHRSRGPESAERLNPSSDPCAPETQGLGVKPCPRPVTPTTGAPGVQKGRQVDGAGAAGPRRALHAAGTSSGAERAPRSPPASGAQGLRWGRAVLFAQRQGLGMLRGGPSERRAQVSTLNTTRVCRGRG</sequence>
<evidence type="ECO:0000313" key="3">
    <source>
        <dbReference type="Proteomes" id="UP000322234"/>
    </source>
</evidence>
<proteinExistence type="predicted"/>
<reference evidence="2" key="1">
    <citation type="submission" date="2019-10" db="EMBL/GenBank/DDBJ databases">
        <title>The sequence and de novo assembly of the wild yak genome.</title>
        <authorList>
            <person name="Liu Y."/>
        </authorList>
    </citation>
    <scope>NUCLEOTIDE SEQUENCE [LARGE SCALE GENOMIC DNA]</scope>
    <source>
        <strain evidence="2">WY2019</strain>
    </source>
</reference>
<dbReference type="AlphaFoldDB" id="A0A6B0RZJ8"/>
<organism evidence="2 3">
    <name type="scientific">Bos mutus</name>
    <name type="common">wild yak</name>
    <dbReference type="NCBI Taxonomy" id="72004"/>
    <lineage>
        <taxon>Eukaryota</taxon>
        <taxon>Metazoa</taxon>
        <taxon>Chordata</taxon>
        <taxon>Craniata</taxon>
        <taxon>Vertebrata</taxon>
        <taxon>Euteleostomi</taxon>
        <taxon>Mammalia</taxon>
        <taxon>Eutheria</taxon>
        <taxon>Laurasiatheria</taxon>
        <taxon>Artiodactyla</taxon>
        <taxon>Ruminantia</taxon>
        <taxon>Pecora</taxon>
        <taxon>Bovidae</taxon>
        <taxon>Bovinae</taxon>
        <taxon>Bos</taxon>
    </lineage>
</organism>
<dbReference type="Proteomes" id="UP000322234">
    <property type="component" value="Unassembled WGS sequence"/>
</dbReference>
<evidence type="ECO:0000256" key="1">
    <source>
        <dbReference type="SAM" id="MobiDB-lite"/>
    </source>
</evidence>
<evidence type="ECO:0000313" key="2">
    <source>
        <dbReference type="EMBL" id="MXQ92553.1"/>
    </source>
</evidence>
<protein>
    <submittedName>
        <fullName evidence="2">Uncharacterized protein</fullName>
    </submittedName>
</protein>
<keyword evidence="3" id="KW-1185">Reference proteome</keyword>
<name>A0A6B0RZJ8_9CETA</name>
<dbReference type="EMBL" id="VBQZ03000084">
    <property type="protein sequence ID" value="MXQ92553.1"/>
    <property type="molecule type" value="Genomic_DNA"/>
</dbReference>
<gene>
    <name evidence="2" type="ORF">E5288_WYG005696</name>
</gene>
<feature type="compositionally biased region" description="Basic and acidic residues" evidence="1">
    <location>
        <begin position="145"/>
        <end position="174"/>
    </location>
</feature>
<comment type="caution">
    <text evidence="2">The sequence shown here is derived from an EMBL/GenBank/DDBJ whole genome shotgun (WGS) entry which is preliminary data.</text>
</comment>
<feature type="region of interest" description="Disordered" evidence="1">
    <location>
        <begin position="145"/>
        <end position="250"/>
    </location>
</feature>
<accession>A0A6B0RZJ8</accession>